<dbReference type="Pfam" id="PF03401">
    <property type="entry name" value="TctC"/>
    <property type="match status" value="1"/>
</dbReference>
<gene>
    <name evidence="3" type="ORF">HKX40_02040</name>
</gene>
<comment type="caution">
    <text evidence="3">The sequence shown here is derived from an EMBL/GenBank/DDBJ whole genome shotgun (WGS) entry which is preliminary data.</text>
</comment>
<name>A0A7Y4L8K3_9BURK</name>
<reference evidence="3 4" key="1">
    <citation type="submission" date="2020-05" db="EMBL/GenBank/DDBJ databases">
        <authorList>
            <person name="Niu N."/>
        </authorList>
    </citation>
    <scope>NUCLEOTIDE SEQUENCE [LARGE SCALE GENOMIC DNA]</scope>
    <source>
        <strain evidence="3 4">LMG10982</strain>
    </source>
</reference>
<comment type="similarity">
    <text evidence="1">Belongs to the UPF0065 (bug) family.</text>
</comment>
<dbReference type="CDD" id="cd07012">
    <property type="entry name" value="PBP2_Bug_TTT"/>
    <property type="match status" value="1"/>
</dbReference>
<evidence type="ECO:0000313" key="4">
    <source>
        <dbReference type="Proteomes" id="UP000541421"/>
    </source>
</evidence>
<dbReference type="PANTHER" id="PTHR42928">
    <property type="entry name" value="TRICARBOXYLATE-BINDING PROTEIN"/>
    <property type="match status" value="1"/>
</dbReference>
<proteinExistence type="inferred from homology"/>
<evidence type="ECO:0000256" key="2">
    <source>
        <dbReference type="SAM" id="SignalP"/>
    </source>
</evidence>
<dbReference type="Gene3D" id="3.40.190.150">
    <property type="entry name" value="Bordetella uptake gene, domain 1"/>
    <property type="match status" value="1"/>
</dbReference>
<dbReference type="PANTHER" id="PTHR42928:SF5">
    <property type="entry name" value="BLR1237 PROTEIN"/>
    <property type="match status" value="1"/>
</dbReference>
<dbReference type="AlphaFoldDB" id="A0A7Y4L8K3"/>
<dbReference type="InterPro" id="IPR005064">
    <property type="entry name" value="BUG"/>
</dbReference>
<evidence type="ECO:0000313" key="3">
    <source>
        <dbReference type="EMBL" id="NOL48924.1"/>
    </source>
</evidence>
<keyword evidence="4" id="KW-1185">Reference proteome</keyword>
<dbReference type="SUPFAM" id="SSF53850">
    <property type="entry name" value="Periplasmic binding protein-like II"/>
    <property type="match status" value="1"/>
</dbReference>
<sequence length="324" mass="34749">MKQLKLFKKIILGISLLGSISTAQAKWPDHELRLLVPFGPGSNPDVVARLVAKEVSKELDQTIIVENRPGAGGNIATGAVAKSRPDGYTFGLSINGPLVYNQFITKNLSYNPQKDLAPLTLAATQPNIIVASKSTGATTLKELVDLLKANPGKFNFATVGIGSGSHLTSELLLKATQTQAVAIPYKGSPDAVAALLAGDVQFASLTPGAVINLGKEGKLHVLAQASEKRSKALPDVPTVAETGVADITSQAWNGFVISSAVPSEIRAKLQKALYDALKKPEIQRKFQNLYMEAIPSTPQEFSAFMQKEREQWQPLIESLDIQQK</sequence>
<evidence type="ECO:0000256" key="1">
    <source>
        <dbReference type="ARBA" id="ARBA00006987"/>
    </source>
</evidence>
<dbReference type="Proteomes" id="UP000541421">
    <property type="component" value="Unassembled WGS sequence"/>
</dbReference>
<dbReference type="PIRSF" id="PIRSF017082">
    <property type="entry name" value="YflP"/>
    <property type="match status" value="1"/>
</dbReference>
<organism evidence="3 4">
    <name type="scientific">Pelistega europaea</name>
    <dbReference type="NCBI Taxonomy" id="106147"/>
    <lineage>
        <taxon>Bacteria</taxon>
        <taxon>Pseudomonadati</taxon>
        <taxon>Pseudomonadota</taxon>
        <taxon>Betaproteobacteria</taxon>
        <taxon>Burkholderiales</taxon>
        <taxon>Alcaligenaceae</taxon>
        <taxon>Pelistega</taxon>
    </lineage>
</organism>
<protein>
    <submittedName>
        <fullName evidence="3">Tripartite tricarboxylate transporter substrate binding protein</fullName>
    </submittedName>
</protein>
<dbReference type="EMBL" id="JABGBO010000002">
    <property type="protein sequence ID" value="NOL48924.1"/>
    <property type="molecule type" value="Genomic_DNA"/>
</dbReference>
<dbReference type="RefSeq" id="WP_171587913.1">
    <property type="nucleotide sequence ID" value="NZ_JABGBO010000002.1"/>
</dbReference>
<dbReference type="Gene3D" id="3.40.190.10">
    <property type="entry name" value="Periplasmic binding protein-like II"/>
    <property type="match status" value="1"/>
</dbReference>
<feature type="signal peptide" evidence="2">
    <location>
        <begin position="1"/>
        <end position="25"/>
    </location>
</feature>
<dbReference type="InterPro" id="IPR042100">
    <property type="entry name" value="Bug_dom1"/>
</dbReference>
<feature type="chain" id="PRO_5030737700" evidence="2">
    <location>
        <begin position="26"/>
        <end position="324"/>
    </location>
</feature>
<accession>A0A7Y4L8K3</accession>
<keyword evidence="2" id="KW-0732">Signal</keyword>